<name>A0AAV2M5X5_KNICA</name>
<keyword evidence="3" id="KW-1185">Reference proteome</keyword>
<proteinExistence type="predicted"/>
<organism evidence="2 3">
    <name type="scientific">Knipowitschia caucasica</name>
    <name type="common">Caucasian dwarf goby</name>
    <name type="synonym">Pomatoschistus caucasicus</name>
    <dbReference type="NCBI Taxonomy" id="637954"/>
    <lineage>
        <taxon>Eukaryota</taxon>
        <taxon>Metazoa</taxon>
        <taxon>Chordata</taxon>
        <taxon>Craniata</taxon>
        <taxon>Vertebrata</taxon>
        <taxon>Euteleostomi</taxon>
        <taxon>Actinopterygii</taxon>
        <taxon>Neopterygii</taxon>
        <taxon>Teleostei</taxon>
        <taxon>Neoteleostei</taxon>
        <taxon>Acanthomorphata</taxon>
        <taxon>Gobiaria</taxon>
        <taxon>Gobiiformes</taxon>
        <taxon>Gobioidei</taxon>
        <taxon>Gobiidae</taxon>
        <taxon>Gobiinae</taxon>
        <taxon>Knipowitschia</taxon>
    </lineage>
</organism>
<sequence length="69" mass="7821">MKDGEDRERGDRGDRGGFGEEMKRIHNYWRCEAHRKGRPARPQTQGQQVEACGGGPSADSHRQLNFLPV</sequence>
<gene>
    <name evidence="2" type="ORF">KC01_LOCUS35606</name>
</gene>
<feature type="region of interest" description="Disordered" evidence="1">
    <location>
        <begin position="1"/>
        <end position="69"/>
    </location>
</feature>
<evidence type="ECO:0000313" key="2">
    <source>
        <dbReference type="EMBL" id="CAL1608733.1"/>
    </source>
</evidence>
<feature type="compositionally biased region" description="Basic and acidic residues" evidence="1">
    <location>
        <begin position="1"/>
        <end position="34"/>
    </location>
</feature>
<reference evidence="2 3" key="1">
    <citation type="submission" date="2024-04" db="EMBL/GenBank/DDBJ databases">
        <authorList>
            <person name="Waldvogel A.-M."/>
            <person name="Schoenle A."/>
        </authorList>
    </citation>
    <scope>NUCLEOTIDE SEQUENCE [LARGE SCALE GENOMIC DNA]</scope>
</reference>
<dbReference type="EMBL" id="OZ035828">
    <property type="protein sequence ID" value="CAL1608733.1"/>
    <property type="molecule type" value="Genomic_DNA"/>
</dbReference>
<evidence type="ECO:0000256" key="1">
    <source>
        <dbReference type="SAM" id="MobiDB-lite"/>
    </source>
</evidence>
<dbReference type="Proteomes" id="UP001497482">
    <property type="component" value="Chromosome 6"/>
</dbReference>
<accession>A0AAV2M5X5</accession>
<dbReference type="AlphaFoldDB" id="A0AAV2M5X5"/>
<evidence type="ECO:0000313" key="3">
    <source>
        <dbReference type="Proteomes" id="UP001497482"/>
    </source>
</evidence>
<protein>
    <submittedName>
        <fullName evidence="2">Uncharacterized protein</fullName>
    </submittedName>
</protein>